<feature type="non-terminal residue" evidence="2">
    <location>
        <position position="1"/>
    </location>
</feature>
<dbReference type="Proteomes" id="UP000749559">
    <property type="component" value="Unassembled WGS sequence"/>
</dbReference>
<dbReference type="GO" id="GO:0008773">
    <property type="term" value="F:[protein-PII] uridylyltransferase activity"/>
    <property type="evidence" value="ECO:0007669"/>
    <property type="project" value="InterPro"/>
</dbReference>
<dbReference type="PANTHER" id="PTHR19959:SF119">
    <property type="entry name" value="FUNGAL LIPASE-LIKE DOMAIN-CONTAINING PROTEIN"/>
    <property type="match status" value="1"/>
</dbReference>
<dbReference type="Pfam" id="PF03445">
    <property type="entry name" value="DUF294"/>
    <property type="match status" value="1"/>
</dbReference>
<evidence type="ECO:0000259" key="1">
    <source>
        <dbReference type="Pfam" id="PF03445"/>
    </source>
</evidence>
<dbReference type="PANTHER" id="PTHR19959">
    <property type="entry name" value="KINESIN LIGHT CHAIN"/>
    <property type="match status" value="1"/>
</dbReference>
<dbReference type="AlphaFoldDB" id="A0A8S4NHB4"/>
<organism evidence="2 3">
    <name type="scientific">Owenia fusiformis</name>
    <name type="common">Polychaete worm</name>
    <dbReference type="NCBI Taxonomy" id="6347"/>
    <lineage>
        <taxon>Eukaryota</taxon>
        <taxon>Metazoa</taxon>
        <taxon>Spiralia</taxon>
        <taxon>Lophotrochozoa</taxon>
        <taxon>Annelida</taxon>
        <taxon>Polychaeta</taxon>
        <taxon>Sedentaria</taxon>
        <taxon>Canalipalpata</taxon>
        <taxon>Sabellida</taxon>
        <taxon>Oweniida</taxon>
        <taxon>Oweniidae</taxon>
        <taxon>Owenia</taxon>
    </lineage>
</organism>
<feature type="domain" description="Protein-PII uridylyltransferase N-terminal" evidence="1">
    <location>
        <begin position="160"/>
        <end position="248"/>
    </location>
</feature>
<name>A0A8S4NHB4_OWEFU</name>
<gene>
    <name evidence="2" type="ORF">OFUS_LOCUS7269</name>
</gene>
<accession>A0A8S4NHB4</accession>
<comment type="caution">
    <text evidence="2">The sequence shown here is derived from an EMBL/GenBank/DDBJ whole genome shotgun (WGS) entry which is preliminary data.</text>
</comment>
<dbReference type="EMBL" id="CAIIXF020000004">
    <property type="protein sequence ID" value="CAH1780597.1"/>
    <property type="molecule type" value="Genomic_DNA"/>
</dbReference>
<keyword evidence="3" id="KW-1185">Reference proteome</keyword>
<evidence type="ECO:0000313" key="2">
    <source>
        <dbReference type="EMBL" id="CAH1780597.1"/>
    </source>
</evidence>
<evidence type="ECO:0000313" key="3">
    <source>
        <dbReference type="Proteomes" id="UP000749559"/>
    </source>
</evidence>
<dbReference type="OrthoDB" id="10260758at2759"/>
<reference evidence="2" key="1">
    <citation type="submission" date="2022-03" db="EMBL/GenBank/DDBJ databases">
        <authorList>
            <person name="Martin C."/>
        </authorList>
    </citation>
    <scope>NUCLEOTIDE SEQUENCE</scope>
</reference>
<proteinExistence type="predicted"/>
<protein>
    <recommendedName>
        <fullName evidence="1">Protein-PII uridylyltransferase N-terminal domain-containing protein</fullName>
    </recommendedName>
</protein>
<dbReference type="InterPro" id="IPR005105">
    <property type="entry name" value="GlnD_Uridyltrans_N"/>
</dbReference>
<sequence>TDNTMDPLQKIEENFAKELCSSRKEVFRDHEKEGIILTLMGDTYKRRCIDKSTEREHYVNATALYNAAFVRLENAGEKGPNHQRYREHIVTSCEQIETLYCDNILGGNIYCVKKGINQAKIDELEKYRRHLKVRVKRLEKVWEECPKPENKRKPRFEQRMNQLTQLICKQNTKFVKEFSAELMEQSVSVCGPPPCKFTMVGLGSMARGESTPYSDLEYLFLTESDKHDEYYLNLHFHFQLQVLNLGQTPLPAMGIQSLNDFYNEKESNDFYDDVTPSGFKLDGNMPWASKTPPGHKATELKPPLKLIGTPTYMAELSTTKADRIHGYHLATIISTAIRIFGDENLFLDFQNQINMTRRGENPEFVRQICLERMHEDCQKYKFNLNDCSSKNVKKDYYRFPSTFINNMKDLHMLDVTSPWEIIRELQRQSLLTSEQCSHLYFMINVAIGMRLLTYCTKNQQHETIIGSSNLYIQEQIETKTIIESSNLYVQEHKYCMDSSPSKVWRQSILIPHDRLMQSYFLRFLSITDCIECGMATKPSSMIMYCQCKGCILLVKVKTYIGPDDIIYEPEEIIESIEQSWHVLAGIIRQIDYNGLAQLCHFLKGDFKSVHILMNKRLKQTHSMPNKLKSRHLLSAAILNLNMGNISAGLQQIDAAIKVCLPDEPSFHYNLMMMKLKWHTKLKDYPSVVLCFDDMRKFKAYNNLPECERTVVGQFYTNALLHLEDYKTALKYLPKLKGDYAMLFGESSEEYKWTLESMFTCYTALGRVKETEKVENMLKRMKLQGIN</sequence>